<protein>
    <submittedName>
        <fullName evidence="1">Uncharacterized protein</fullName>
    </submittedName>
</protein>
<accession>A0AAV0I4B7</accession>
<dbReference type="AlphaFoldDB" id="A0AAV0I4B7"/>
<feature type="non-terminal residue" evidence="1">
    <location>
        <position position="113"/>
    </location>
</feature>
<evidence type="ECO:0000313" key="1">
    <source>
        <dbReference type="EMBL" id="CAI0391918.1"/>
    </source>
</evidence>
<gene>
    <name evidence="1" type="ORF">LITE_LOCUS7321</name>
</gene>
<reference evidence="1" key="1">
    <citation type="submission" date="2022-08" db="EMBL/GenBank/DDBJ databases">
        <authorList>
            <person name="Gutierrez-Valencia J."/>
        </authorList>
    </citation>
    <scope>NUCLEOTIDE SEQUENCE</scope>
</reference>
<name>A0AAV0I4B7_9ROSI</name>
<evidence type="ECO:0000313" key="2">
    <source>
        <dbReference type="Proteomes" id="UP001154282"/>
    </source>
</evidence>
<comment type="caution">
    <text evidence="1">The sequence shown here is derived from an EMBL/GenBank/DDBJ whole genome shotgun (WGS) entry which is preliminary data.</text>
</comment>
<dbReference type="Proteomes" id="UP001154282">
    <property type="component" value="Unassembled WGS sequence"/>
</dbReference>
<proteinExistence type="predicted"/>
<sequence length="113" mass="12984">MSNLIVTEERWGLVLFWCWKEENFLAAAAAKLFRDSLDLKSFPLNSNVGYENQRLAHLLLRTVALPMNFWDFRRDRMSWRISSGNSEIRSSSSSRRSATVGILHCSIPVPPGR</sequence>
<organism evidence="1 2">
    <name type="scientific">Linum tenue</name>
    <dbReference type="NCBI Taxonomy" id="586396"/>
    <lineage>
        <taxon>Eukaryota</taxon>
        <taxon>Viridiplantae</taxon>
        <taxon>Streptophyta</taxon>
        <taxon>Embryophyta</taxon>
        <taxon>Tracheophyta</taxon>
        <taxon>Spermatophyta</taxon>
        <taxon>Magnoliopsida</taxon>
        <taxon>eudicotyledons</taxon>
        <taxon>Gunneridae</taxon>
        <taxon>Pentapetalae</taxon>
        <taxon>rosids</taxon>
        <taxon>fabids</taxon>
        <taxon>Malpighiales</taxon>
        <taxon>Linaceae</taxon>
        <taxon>Linum</taxon>
    </lineage>
</organism>
<dbReference type="EMBL" id="CAMGYJ010000003">
    <property type="protein sequence ID" value="CAI0391918.1"/>
    <property type="molecule type" value="Genomic_DNA"/>
</dbReference>
<keyword evidence="2" id="KW-1185">Reference proteome</keyword>